<comment type="caution">
    <text evidence="1">The sequence shown here is derived from an EMBL/GenBank/DDBJ whole genome shotgun (WGS) entry which is preliminary data.</text>
</comment>
<keyword evidence="2" id="KW-1185">Reference proteome</keyword>
<accession>A0A2U1AFQ0</accession>
<reference evidence="1 2" key="1">
    <citation type="submission" date="2018-04" db="EMBL/GenBank/DDBJ databases">
        <title>Genomic Encyclopedia of Type Strains, Phase IV (KMG-IV): sequencing the most valuable type-strain genomes for metagenomic binning, comparative biology and taxonomic classification.</title>
        <authorList>
            <person name="Goeker M."/>
        </authorList>
    </citation>
    <scope>NUCLEOTIDE SEQUENCE [LARGE SCALE GENOMIC DNA]</scope>
    <source>
        <strain evidence="1 2">DSM 100231</strain>
    </source>
</reference>
<feature type="non-terminal residue" evidence="1">
    <location>
        <position position="1"/>
    </location>
</feature>
<evidence type="ECO:0000313" key="2">
    <source>
        <dbReference type="Proteomes" id="UP000245466"/>
    </source>
</evidence>
<proteinExistence type="predicted"/>
<sequence length="247" mass="26102">LIDANSDKDLAQLTDGSTLSFSALGTKKFNFRANFDQSTVANVKFELVGAKGHSSTDKAAPFALFGDDGRGNYYYNQILPTGSYTLKATPYSASGVAGTPVQVRFNIVESGPNSFAPSTSDETATTTPVVNNNAVSLTLIDANSDKDLAQLTDGSTLSFSALGTKKFNFRANFDQSTVANVKFELVGAKGHSSTDKAAPFALFGDDGRGNYYYNQILPTGSYTLKATPYSASGVAGTPVQVSFNIKE</sequence>
<dbReference type="AlphaFoldDB" id="A0A2U1AFQ0"/>
<gene>
    <name evidence="1" type="ORF">C8E01_1372</name>
</gene>
<dbReference type="EMBL" id="QEKI01000037">
    <property type="protein sequence ID" value="PVY35206.1"/>
    <property type="molecule type" value="Genomic_DNA"/>
</dbReference>
<name>A0A2U1AFQ0_9BACT</name>
<dbReference type="Proteomes" id="UP000245466">
    <property type="component" value="Unassembled WGS sequence"/>
</dbReference>
<protein>
    <submittedName>
        <fullName evidence="1">Uncharacterized protein</fullName>
    </submittedName>
</protein>
<organism evidence="1 2">
    <name type="scientific">Pontibacter virosus</name>
    <dbReference type="NCBI Taxonomy" id="1765052"/>
    <lineage>
        <taxon>Bacteria</taxon>
        <taxon>Pseudomonadati</taxon>
        <taxon>Bacteroidota</taxon>
        <taxon>Cytophagia</taxon>
        <taxon>Cytophagales</taxon>
        <taxon>Hymenobacteraceae</taxon>
        <taxon>Pontibacter</taxon>
    </lineage>
</organism>
<evidence type="ECO:0000313" key="1">
    <source>
        <dbReference type="EMBL" id="PVY35206.1"/>
    </source>
</evidence>